<feature type="domain" description="Glycosyl transferase family 1" evidence="2">
    <location>
        <begin position="291"/>
        <end position="381"/>
    </location>
</feature>
<proteinExistence type="predicted"/>
<dbReference type="Proteomes" id="UP000435036">
    <property type="component" value="Unassembled WGS sequence"/>
</dbReference>
<dbReference type="Pfam" id="PF00534">
    <property type="entry name" value="Glycos_transf_1"/>
    <property type="match status" value="1"/>
</dbReference>
<organism evidence="3 4">
    <name type="scientific">Sphingobacterium humi</name>
    <dbReference type="NCBI Taxonomy" id="1796905"/>
    <lineage>
        <taxon>Bacteria</taxon>
        <taxon>Pseudomonadati</taxon>
        <taxon>Bacteroidota</taxon>
        <taxon>Sphingobacteriia</taxon>
        <taxon>Sphingobacteriales</taxon>
        <taxon>Sphingobacteriaceae</taxon>
        <taxon>Sphingobacterium</taxon>
    </lineage>
</organism>
<name>A0A6N8L276_9SPHI</name>
<dbReference type="OrthoDB" id="502646at2"/>
<dbReference type="AlphaFoldDB" id="A0A6N8L276"/>
<dbReference type="RefSeq" id="WP_160369000.1">
    <property type="nucleotide sequence ID" value="NZ_WSQA01000006.1"/>
</dbReference>
<keyword evidence="1 3" id="KW-0808">Transferase</keyword>
<evidence type="ECO:0000259" key="2">
    <source>
        <dbReference type="Pfam" id="PF00534"/>
    </source>
</evidence>
<accession>A0A6N8L276</accession>
<gene>
    <name evidence="3" type="ORF">GQF63_09520</name>
</gene>
<dbReference type="InterPro" id="IPR001296">
    <property type="entry name" value="Glyco_trans_1"/>
</dbReference>
<dbReference type="Gene3D" id="3.40.50.2000">
    <property type="entry name" value="Glycogen Phosphorylase B"/>
    <property type="match status" value="1"/>
</dbReference>
<evidence type="ECO:0000256" key="1">
    <source>
        <dbReference type="ARBA" id="ARBA00022679"/>
    </source>
</evidence>
<protein>
    <submittedName>
        <fullName evidence="3">Glycosyltransferase</fullName>
    </submittedName>
</protein>
<keyword evidence="4" id="KW-1185">Reference proteome</keyword>
<evidence type="ECO:0000313" key="4">
    <source>
        <dbReference type="Proteomes" id="UP000435036"/>
    </source>
</evidence>
<comment type="caution">
    <text evidence="3">The sequence shown here is derived from an EMBL/GenBank/DDBJ whole genome shotgun (WGS) entry which is preliminary data.</text>
</comment>
<evidence type="ECO:0000313" key="3">
    <source>
        <dbReference type="EMBL" id="MVZ62258.1"/>
    </source>
</evidence>
<dbReference type="GO" id="GO:0016757">
    <property type="term" value="F:glycosyltransferase activity"/>
    <property type="evidence" value="ECO:0007669"/>
    <property type="project" value="InterPro"/>
</dbReference>
<dbReference type="PANTHER" id="PTHR46401:SF2">
    <property type="entry name" value="GLYCOSYLTRANSFERASE WBBK-RELATED"/>
    <property type="match status" value="1"/>
</dbReference>
<dbReference type="EMBL" id="WSQA01000006">
    <property type="protein sequence ID" value="MVZ62258.1"/>
    <property type="molecule type" value="Genomic_DNA"/>
</dbReference>
<dbReference type="PANTHER" id="PTHR46401">
    <property type="entry name" value="GLYCOSYLTRANSFERASE WBBK-RELATED"/>
    <property type="match status" value="1"/>
</dbReference>
<sequence length="413" mass="47653">MNKICFVVSQYGQEVNGGAEYHCKMLAEHLTHDFDVDVLTSKTINYKTFEPYYQDEVQELHGVKIRRFDTIAFDQNKLEDSRKQVKFPRKIRKNLFRMGLLGAVSSLIPTWNLGHRQEKAYLKAQGFYSPDLINYLKAHHQDYQAIIFFSYVYPNTVFGIEIAPEKSILIPTVHEESEVFRAIYSHVFTAVKHIGFNTEEERDLTKKIFGNQIADHSTLAIGVETRSDHEPSWEEIKAKFGLPDQYIHYFGRVCESKMEQLIPWFLAYKKAKPSAVKLVLTGSLYLEKIDSPDIIYTGFVSMGEKIALIKNASLVINPSKRESLSLLLLEAMHLKKMVLVNGKSDVLKAHAIKSDYACDYYETEADFIAKLDKYLNNPALVEANQTRAHAYVEENYNWRLIKNRFKQIVNSLV</sequence>
<reference evidence="3 4" key="1">
    <citation type="submission" date="2019-12" db="EMBL/GenBank/DDBJ databases">
        <authorList>
            <person name="Dong K."/>
        </authorList>
    </citation>
    <scope>NUCLEOTIDE SEQUENCE [LARGE SCALE GENOMIC DNA]</scope>
    <source>
        <strain evidence="3 4">JCM 31225</strain>
    </source>
</reference>
<dbReference type="SUPFAM" id="SSF53756">
    <property type="entry name" value="UDP-Glycosyltransferase/glycogen phosphorylase"/>
    <property type="match status" value="1"/>
</dbReference>